<keyword evidence="9" id="KW-0560">Oxidoreductase</keyword>
<dbReference type="FunFam" id="3.60.130.10:FF:000001">
    <property type="entry name" value="Trimethyllysine dioxygenase, mitochondrial"/>
    <property type="match status" value="1"/>
</dbReference>
<dbReference type="STRING" id="764103.G7E152"/>
<reference evidence="18 19" key="1">
    <citation type="journal article" date="2011" name="J. Gen. Appl. Microbiol.">
        <title>Draft genome sequencing of the enigmatic basidiomycete Mixia osmundae.</title>
        <authorList>
            <person name="Nishida H."/>
            <person name="Nagatsuka Y."/>
            <person name="Sugiyama J."/>
        </authorList>
    </citation>
    <scope>NUCLEOTIDE SEQUENCE [LARGE SCALE GENOMIC DNA]</scope>
    <source>
        <strain evidence="19">CBS 9802 / IAM 14324 / JCM 22182 / KY 12970</strain>
    </source>
</reference>
<evidence type="ECO:0000256" key="1">
    <source>
        <dbReference type="ARBA" id="ARBA00001954"/>
    </source>
</evidence>
<evidence type="ECO:0000313" key="18">
    <source>
        <dbReference type="EMBL" id="GAA96562.1"/>
    </source>
</evidence>
<comment type="cofactor">
    <cofactor evidence="1">
        <name>Fe(2+)</name>
        <dbReference type="ChEBI" id="CHEBI:29033"/>
    </cofactor>
</comment>
<dbReference type="OrthoDB" id="408743at2759"/>
<dbReference type="Proteomes" id="UP000009131">
    <property type="component" value="Unassembled WGS sequence"/>
</dbReference>
<dbReference type="FunFam" id="3.30.2020.30:FF:000002">
    <property type="entry name" value="Putative gamma-butyrobetaine dioxygenase"/>
    <property type="match status" value="1"/>
</dbReference>
<dbReference type="CDD" id="cd00250">
    <property type="entry name" value="CAS_like"/>
    <property type="match status" value="1"/>
</dbReference>
<dbReference type="eggNOG" id="KOG3889">
    <property type="taxonomic scope" value="Eukaryota"/>
</dbReference>
<name>G7E152_MIXOS</name>
<keyword evidence="6" id="KW-0479">Metal-binding</keyword>
<comment type="similarity">
    <text evidence="4">Belongs to the gamma-BBH/TMLD family.</text>
</comment>
<sequence length="461" mass="52251">MLVRCTCRFSSRLASSLPCRPVYEHATRWRQAYSSASHAARAQLDRAIRQPLLERMPSSGSIATAINQPLVGAVRVQWPDGAASSFDYMWLRDHCQSSESMHHVTRQRLLDTASLSRDLAPRAIDASSEGLKITWNDMDAHTSFYPWQWLRRRSYSPSLHCSPTFDKHLWAANEMQQSPPIVDYASVMSGDEGLLDWLDKIHIYGFAFVQGVPVSPEATEQLIRRIAFIRETHYGGFWDFTADLAHGDTAYTNLALGAHTDTTYFTDPCGLQMFHLLSSRDTHEGGHSLLVDGFACAARLRADSPQLYKLLSELPIPSHASGDANALLRPLRPRPALEHDDEGQLISVRWNNDDRAPIGQGKSWQGLWTLDDGRRVSRVVAFYHAVQAWERIVRSKQAEYWTPLEPGKALIFDNLRVLHGRSSFTGQRRLCGAYVNGDDYRSKRFLLRRRLGKQIEDDAVF</sequence>
<dbReference type="UniPathway" id="UPA00118"/>
<feature type="domain" description="Gamma-butyrobetaine hydroxylase-like N-terminal" evidence="17">
    <location>
        <begin position="74"/>
        <end position="151"/>
    </location>
</feature>
<feature type="domain" description="TauD/TfdA-like" evidence="16">
    <location>
        <begin position="181"/>
        <end position="434"/>
    </location>
</feature>
<dbReference type="EMBL" id="BABT02000102">
    <property type="protein sequence ID" value="GAA96562.1"/>
    <property type="molecule type" value="Genomic_DNA"/>
</dbReference>
<dbReference type="PANTHER" id="PTHR10696:SF51">
    <property type="entry name" value="TRIMETHYLLYSINE DIOXYGENASE, MITOCHONDRIAL"/>
    <property type="match status" value="1"/>
</dbReference>
<dbReference type="OMA" id="EKVCIQP"/>
<evidence type="ECO:0000256" key="4">
    <source>
        <dbReference type="ARBA" id="ARBA00008654"/>
    </source>
</evidence>
<evidence type="ECO:0000256" key="2">
    <source>
        <dbReference type="ARBA" id="ARBA00001961"/>
    </source>
</evidence>
<dbReference type="Pfam" id="PF02668">
    <property type="entry name" value="TauD"/>
    <property type="match status" value="1"/>
</dbReference>
<accession>G7E152</accession>
<dbReference type="InParanoid" id="G7E152"/>
<evidence type="ECO:0000256" key="13">
    <source>
        <dbReference type="ARBA" id="ARBA00032283"/>
    </source>
</evidence>
<dbReference type="InterPro" id="IPR042098">
    <property type="entry name" value="TauD-like_sf"/>
</dbReference>
<evidence type="ECO:0000256" key="14">
    <source>
        <dbReference type="ARBA" id="ARBA00046008"/>
    </source>
</evidence>
<dbReference type="GO" id="GO:0005739">
    <property type="term" value="C:mitochondrion"/>
    <property type="evidence" value="ECO:0007669"/>
    <property type="project" value="TreeGrafter"/>
</dbReference>
<dbReference type="InterPro" id="IPR038492">
    <property type="entry name" value="GBBH-like_N_sf"/>
</dbReference>
<dbReference type="RefSeq" id="XP_014567393.1">
    <property type="nucleotide sequence ID" value="XM_014711907.1"/>
</dbReference>
<comment type="caution">
    <text evidence="18">The sequence shown here is derived from an EMBL/GenBank/DDBJ whole genome shotgun (WGS) entry which is preliminary data.</text>
</comment>
<comment type="function">
    <text evidence="14">Converts trimethyllysine (TML) into hydroxytrimethyllysine (HTML).</text>
</comment>
<dbReference type="Gene3D" id="3.30.2020.30">
    <property type="match status" value="1"/>
</dbReference>
<dbReference type="GO" id="GO:0005506">
    <property type="term" value="F:iron ion binding"/>
    <property type="evidence" value="ECO:0007669"/>
    <property type="project" value="InterPro"/>
</dbReference>
<dbReference type="InterPro" id="IPR012776">
    <property type="entry name" value="Trimethyllysine_dOase"/>
</dbReference>
<comment type="pathway">
    <text evidence="3">Amine and polyamine biosynthesis; carnitine biosynthesis.</text>
</comment>
<evidence type="ECO:0000256" key="10">
    <source>
        <dbReference type="ARBA" id="ARBA00023004"/>
    </source>
</evidence>
<evidence type="ECO:0000256" key="9">
    <source>
        <dbReference type="ARBA" id="ARBA00023002"/>
    </source>
</evidence>
<dbReference type="InterPro" id="IPR010376">
    <property type="entry name" value="GBBH-like_N"/>
</dbReference>
<comment type="catalytic activity">
    <reaction evidence="15">
        <text>N(6),N(6),N(6)-trimethyl-L-lysine + 2-oxoglutarate + O2 = (3S)-3-hydroxy-N(6),N(6),N(6)-trimethyl-L-lysine + succinate + CO2</text>
        <dbReference type="Rhea" id="RHEA:14181"/>
        <dbReference type="ChEBI" id="CHEBI:15379"/>
        <dbReference type="ChEBI" id="CHEBI:16526"/>
        <dbReference type="ChEBI" id="CHEBI:16810"/>
        <dbReference type="ChEBI" id="CHEBI:30031"/>
        <dbReference type="ChEBI" id="CHEBI:58100"/>
        <dbReference type="ChEBI" id="CHEBI:141499"/>
        <dbReference type="EC" id="1.14.11.8"/>
    </reaction>
</comment>
<evidence type="ECO:0000256" key="11">
    <source>
        <dbReference type="ARBA" id="ARBA00030363"/>
    </source>
</evidence>
<keyword evidence="7" id="KW-0124">Carnitine biosynthesis</keyword>
<dbReference type="AlphaFoldDB" id="G7E152"/>
<comment type="cofactor">
    <cofactor evidence="2">
        <name>L-ascorbate</name>
        <dbReference type="ChEBI" id="CHEBI:38290"/>
    </cofactor>
</comment>
<evidence type="ECO:0000256" key="6">
    <source>
        <dbReference type="ARBA" id="ARBA00022723"/>
    </source>
</evidence>
<evidence type="ECO:0000256" key="7">
    <source>
        <dbReference type="ARBA" id="ARBA00022873"/>
    </source>
</evidence>
<protein>
    <recommendedName>
        <fullName evidence="5">trimethyllysine dioxygenase</fullName>
        <ecNumber evidence="5">1.14.11.8</ecNumber>
    </recommendedName>
    <alternativeName>
        <fullName evidence="12">Epsilon-trimethyllysine 2-oxoglutarate dioxygenase</fullName>
    </alternativeName>
    <alternativeName>
        <fullName evidence="11">TML hydroxylase</fullName>
    </alternativeName>
    <alternativeName>
        <fullName evidence="13">TML-alpha-ketoglutarate dioxygenase</fullName>
    </alternativeName>
</protein>
<dbReference type="InterPro" id="IPR003819">
    <property type="entry name" value="TauD/TfdA-like"/>
</dbReference>
<dbReference type="SUPFAM" id="SSF51197">
    <property type="entry name" value="Clavaminate synthase-like"/>
    <property type="match status" value="1"/>
</dbReference>
<gene>
    <name evidence="18" type="primary">Mo03231</name>
    <name evidence="18" type="ORF">E5Q_03231</name>
</gene>
<dbReference type="PANTHER" id="PTHR10696">
    <property type="entry name" value="GAMMA-BUTYROBETAINE HYDROXYLASE-RELATED"/>
    <property type="match status" value="1"/>
</dbReference>
<dbReference type="NCBIfam" id="TIGR02410">
    <property type="entry name" value="carnitine_TMLD"/>
    <property type="match status" value="1"/>
</dbReference>
<reference evidence="18 19" key="2">
    <citation type="journal article" date="2012" name="Open Biol.">
        <title>Characteristics of nucleosomes and linker DNA regions on the genome of the basidiomycete Mixia osmundae revealed by mono- and dinucleosome mapping.</title>
        <authorList>
            <person name="Nishida H."/>
            <person name="Kondo S."/>
            <person name="Matsumoto T."/>
            <person name="Suzuki Y."/>
            <person name="Yoshikawa H."/>
            <person name="Taylor T.D."/>
            <person name="Sugiyama J."/>
        </authorList>
    </citation>
    <scope>NUCLEOTIDE SEQUENCE [LARGE SCALE GENOMIC DNA]</scope>
    <source>
        <strain evidence="19">CBS 9802 / IAM 14324 / JCM 22182 / KY 12970</strain>
    </source>
</reference>
<organism evidence="18 19">
    <name type="scientific">Mixia osmundae (strain CBS 9802 / IAM 14324 / JCM 22182 / KY 12970)</name>
    <dbReference type="NCBI Taxonomy" id="764103"/>
    <lineage>
        <taxon>Eukaryota</taxon>
        <taxon>Fungi</taxon>
        <taxon>Dikarya</taxon>
        <taxon>Basidiomycota</taxon>
        <taxon>Pucciniomycotina</taxon>
        <taxon>Mixiomycetes</taxon>
        <taxon>Mixiales</taxon>
        <taxon>Mixiaceae</taxon>
        <taxon>Mixia</taxon>
    </lineage>
</organism>
<dbReference type="GO" id="GO:0050353">
    <property type="term" value="F:trimethyllysine dioxygenase activity"/>
    <property type="evidence" value="ECO:0007669"/>
    <property type="project" value="UniProtKB-EC"/>
</dbReference>
<evidence type="ECO:0000256" key="12">
    <source>
        <dbReference type="ARBA" id="ARBA00031778"/>
    </source>
</evidence>
<evidence type="ECO:0000256" key="3">
    <source>
        <dbReference type="ARBA" id="ARBA00005022"/>
    </source>
</evidence>
<dbReference type="HOGENOM" id="CLU_021859_2_2_1"/>
<evidence type="ECO:0000313" key="19">
    <source>
        <dbReference type="Proteomes" id="UP000009131"/>
    </source>
</evidence>
<keyword evidence="10" id="KW-0408">Iron</keyword>
<evidence type="ECO:0000256" key="15">
    <source>
        <dbReference type="ARBA" id="ARBA00049334"/>
    </source>
</evidence>
<dbReference type="Gene3D" id="3.60.130.10">
    <property type="entry name" value="Clavaminate synthase-like"/>
    <property type="match status" value="1"/>
</dbReference>
<keyword evidence="8" id="KW-0223">Dioxygenase</keyword>
<dbReference type="InterPro" id="IPR050411">
    <property type="entry name" value="AlphaKG_dependent_hydroxylases"/>
</dbReference>
<evidence type="ECO:0000259" key="16">
    <source>
        <dbReference type="Pfam" id="PF02668"/>
    </source>
</evidence>
<evidence type="ECO:0000256" key="5">
    <source>
        <dbReference type="ARBA" id="ARBA00012267"/>
    </source>
</evidence>
<dbReference type="GO" id="GO:0045329">
    <property type="term" value="P:carnitine biosynthetic process"/>
    <property type="evidence" value="ECO:0007669"/>
    <property type="project" value="UniProtKB-UniPathway"/>
</dbReference>
<dbReference type="Pfam" id="PF06155">
    <property type="entry name" value="GBBH-like_N"/>
    <property type="match status" value="1"/>
</dbReference>
<proteinExistence type="inferred from homology"/>
<keyword evidence="19" id="KW-1185">Reference proteome</keyword>
<evidence type="ECO:0000256" key="8">
    <source>
        <dbReference type="ARBA" id="ARBA00022964"/>
    </source>
</evidence>
<evidence type="ECO:0000259" key="17">
    <source>
        <dbReference type="Pfam" id="PF06155"/>
    </source>
</evidence>
<dbReference type="EC" id="1.14.11.8" evidence="5"/>